<feature type="compositionally biased region" description="Polar residues" evidence="1">
    <location>
        <begin position="366"/>
        <end position="383"/>
    </location>
</feature>
<feature type="domain" description="DUF659" evidence="2">
    <location>
        <begin position="2"/>
        <end position="71"/>
    </location>
</feature>
<accession>A0ABQ9KAD8</accession>
<evidence type="ECO:0000259" key="2">
    <source>
        <dbReference type="Pfam" id="PF04937"/>
    </source>
</evidence>
<dbReference type="InterPro" id="IPR012337">
    <property type="entry name" value="RNaseH-like_sf"/>
</dbReference>
<evidence type="ECO:0000313" key="4">
    <source>
        <dbReference type="Proteomes" id="UP001174677"/>
    </source>
</evidence>
<reference evidence="3 4" key="1">
    <citation type="journal article" date="2023" name="Plant Biotechnol. J.">
        <title>Chromosome-level wild Hevea brasiliensis genome provides new tools for genomic-assisted breeding and valuable loci to elevate rubber yield.</title>
        <authorList>
            <person name="Cheng H."/>
            <person name="Song X."/>
            <person name="Hu Y."/>
            <person name="Wu T."/>
            <person name="Yang Q."/>
            <person name="An Z."/>
            <person name="Feng S."/>
            <person name="Deng Z."/>
            <person name="Wu W."/>
            <person name="Zeng X."/>
            <person name="Tu M."/>
            <person name="Wang X."/>
            <person name="Huang H."/>
        </authorList>
    </citation>
    <scope>NUCLEOTIDE SEQUENCE [LARGE SCALE GENOMIC DNA]</scope>
    <source>
        <strain evidence="3">MT/VB/25A 57/8</strain>
    </source>
</reference>
<organism evidence="3 4">
    <name type="scientific">Hevea brasiliensis</name>
    <name type="common">Para rubber tree</name>
    <name type="synonym">Siphonia brasiliensis</name>
    <dbReference type="NCBI Taxonomy" id="3981"/>
    <lineage>
        <taxon>Eukaryota</taxon>
        <taxon>Viridiplantae</taxon>
        <taxon>Streptophyta</taxon>
        <taxon>Embryophyta</taxon>
        <taxon>Tracheophyta</taxon>
        <taxon>Spermatophyta</taxon>
        <taxon>Magnoliopsida</taxon>
        <taxon>eudicotyledons</taxon>
        <taxon>Gunneridae</taxon>
        <taxon>Pentapetalae</taxon>
        <taxon>rosids</taxon>
        <taxon>fabids</taxon>
        <taxon>Malpighiales</taxon>
        <taxon>Euphorbiaceae</taxon>
        <taxon>Crotonoideae</taxon>
        <taxon>Micrandreae</taxon>
        <taxon>Hevea</taxon>
    </lineage>
</organism>
<evidence type="ECO:0000256" key="1">
    <source>
        <dbReference type="SAM" id="MobiDB-lite"/>
    </source>
</evidence>
<proteinExistence type="predicted"/>
<gene>
    <name evidence="3" type="ORF">P3X46_034118</name>
</gene>
<dbReference type="PANTHER" id="PTHR32166:SF123">
    <property type="entry name" value="BED-TYPE DOMAIN-CONTAINING PROTEIN"/>
    <property type="match status" value="1"/>
</dbReference>
<feature type="region of interest" description="Disordered" evidence="1">
    <location>
        <begin position="329"/>
        <end position="393"/>
    </location>
</feature>
<dbReference type="InterPro" id="IPR007021">
    <property type="entry name" value="DUF659"/>
</dbReference>
<keyword evidence="4" id="KW-1185">Reference proteome</keyword>
<protein>
    <recommendedName>
        <fullName evidence="2">DUF659 domain-containing protein</fullName>
    </recommendedName>
</protein>
<sequence>MKKVVEKISAEKVTQVVTDNEATIKAGGKKSMDKFPNLYWIACSVHCMDLILEDFEKRKSIKKIIDQARVITQFIYNHNWVVNYMKKFTDNREIICLGITRFATNFVALESIITSKFGQATSGPAYEAKKKKKKIVLSLGSEGSNFWEKAQQIIKIQEPLLKYLYDPCDIEDDNEIMLGLKNVIIRLESDLVNKALMFREKMEGFGIVLAQRAIKFINPTKQHRHLIVREIRVFFFLIYTKTRNRLRYQKLHVLVFVHYNMRLKVKNLTRKSQQELERSYNLINLDYIFKEDDLLNPWLEERESPLLDGESNPWLNDDDDINASLQSTAQNHGQEGGDGDSFVLSSSSDGNDDGDGREETIGGCGATSNSPQASPSKKQSGGASSAHGPSLIM</sequence>
<comment type="caution">
    <text evidence="3">The sequence shown here is derived from an EMBL/GenBank/DDBJ whole genome shotgun (WGS) entry which is preliminary data.</text>
</comment>
<dbReference type="SUPFAM" id="SSF53098">
    <property type="entry name" value="Ribonuclease H-like"/>
    <property type="match status" value="1"/>
</dbReference>
<dbReference type="Pfam" id="PF04937">
    <property type="entry name" value="DUF659"/>
    <property type="match status" value="1"/>
</dbReference>
<dbReference type="Proteomes" id="UP001174677">
    <property type="component" value="Unassembled WGS sequence"/>
</dbReference>
<name>A0ABQ9KAD8_HEVBR</name>
<evidence type="ECO:0000313" key="3">
    <source>
        <dbReference type="EMBL" id="KAJ9130785.1"/>
    </source>
</evidence>
<dbReference type="PANTHER" id="PTHR32166">
    <property type="entry name" value="OSJNBA0013A04.12 PROTEIN"/>
    <property type="match status" value="1"/>
</dbReference>
<dbReference type="EMBL" id="JARPOI010000041">
    <property type="protein sequence ID" value="KAJ9130785.1"/>
    <property type="molecule type" value="Genomic_DNA"/>
</dbReference>